<sequence length="161" mass="17037">MLVDDSLPAPSAVPPDHGPSFIPEIKVIRIVPAPSPDGTETNPPSHADLIAGGKSPLPGSLAGTEKVLMHFHGRGDSRIILPYQRSGALLWLLVGCETEAPLGIRSFDVHGFVVASYDLEPCRVAEGGGGTADSTSTFVEVWTDPDVEYDVSVISSELYTE</sequence>
<evidence type="ECO:0000313" key="2">
    <source>
        <dbReference type="Proteomes" id="UP000766570"/>
    </source>
</evidence>
<organism evidence="1 2">
    <name type="scientific">Paeniglutamicibacter psychrophenolicus</name>
    <dbReference type="NCBI Taxonomy" id="257454"/>
    <lineage>
        <taxon>Bacteria</taxon>
        <taxon>Bacillati</taxon>
        <taxon>Actinomycetota</taxon>
        <taxon>Actinomycetes</taxon>
        <taxon>Micrococcales</taxon>
        <taxon>Micrococcaceae</taxon>
        <taxon>Paeniglutamicibacter</taxon>
    </lineage>
</organism>
<evidence type="ECO:0000313" key="1">
    <source>
        <dbReference type="EMBL" id="MBP2373823.1"/>
    </source>
</evidence>
<accession>A0ABS4WD34</accession>
<name>A0ABS4WD34_9MICC</name>
<proteinExistence type="predicted"/>
<reference evidence="1 2" key="1">
    <citation type="submission" date="2021-03" db="EMBL/GenBank/DDBJ databases">
        <title>Sequencing the genomes of 1000 actinobacteria strains.</title>
        <authorList>
            <person name="Klenk H.-P."/>
        </authorList>
    </citation>
    <scope>NUCLEOTIDE SEQUENCE [LARGE SCALE GENOMIC DNA]</scope>
    <source>
        <strain evidence="1 2">DSM 15454</strain>
    </source>
</reference>
<keyword evidence="2" id="KW-1185">Reference proteome</keyword>
<protein>
    <submittedName>
        <fullName evidence="1">Uncharacterized protein</fullName>
    </submittedName>
</protein>
<dbReference type="RefSeq" id="WP_209906949.1">
    <property type="nucleotide sequence ID" value="NZ_BAAAMI010000011.1"/>
</dbReference>
<gene>
    <name evidence="1" type="ORF">JOF46_001735</name>
</gene>
<dbReference type="Proteomes" id="UP000766570">
    <property type="component" value="Unassembled WGS sequence"/>
</dbReference>
<comment type="caution">
    <text evidence="1">The sequence shown here is derived from an EMBL/GenBank/DDBJ whole genome shotgun (WGS) entry which is preliminary data.</text>
</comment>
<dbReference type="EMBL" id="JAGIOE010000001">
    <property type="protein sequence ID" value="MBP2373823.1"/>
    <property type="molecule type" value="Genomic_DNA"/>
</dbReference>